<dbReference type="InterPro" id="IPR011711">
    <property type="entry name" value="GntR_C"/>
</dbReference>
<reference evidence="5 6" key="1">
    <citation type="journal article" date="2004" name="Proc. Natl. Acad. Sci. U.S.A.">
        <title>Genomic plasticity of the causative agent of melioidosis, Burkholderia pseudomallei.</title>
        <authorList>
            <person name="Holden M.T.G."/>
            <person name="Titball R.W."/>
            <person name="Peacock S.J."/>
            <person name="Cerdeno-Tarraga A.M."/>
            <person name="Atkins T."/>
            <person name="Crossman L.C."/>
            <person name="Pitt T."/>
            <person name="Churcher C."/>
            <person name="Mungall K."/>
            <person name="Bentley S.D."/>
            <person name="Sebaihia M."/>
            <person name="Thomson N.R."/>
            <person name="Bason N."/>
            <person name="Beacham I.R."/>
            <person name="Brooks K."/>
            <person name="Brown K.A."/>
            <person name="Brown N.F."/>
            <person name="Challis G.L."/>
            <person name="Cherevach I."/>
            <person name="Chillingworth T."/>
            <person name="Cronin A."/>
            <person name="Crosset B."/>
            <person name="Davis P."/>
            <person name="DeShazer D."/>
            <person name="Feltwell T."/>
            <person name="Fraser A."/>
            <person name="Hance Z."/>
            <person name="Hauser H."/>
            <person name="Holroyd S."/>
            <person name="Jagels K."/>
            <person name="Keith K.E."/>
            <person name="Maddison M."/>
            <person name="Moule S."/>
            <person name="Price C."/>
            <person name="Quail M.A."/>
            <person name="Rabbinowitsch E."/>
            <person name="Rutherford K."/>
            <person name="Sanders M."/>
            <person name="Simmonds M."/>
            <person name="Songsivilai S."/>
            <person name="Stevens K."/>
            <person name="Tumapa S."/>
            <person name="Vesaratchavest M."/>
            <person name="Whitehead S."/>
            <person name="Yeats C."/>
            <person name="Barrell B.G."/>
            <person name="Oyston P.C.F."/>
            <person name="Parkhill J."/>
        </authorList>
    </citation>
    <scope>NUCLEOTIDE SEQUENCE [LARGE SCALE GENOMIC DNA]</scope>
    <source>
        <strain evidence="5 6">K96243</strain>
    </source>
</reference>
<dbReference type="CDD" id="cd07377">
    <property type="entry name" value="WHTH_GntR"/>
    <property type="match status" value="1"/>
</dbReference>
<keyword evidence="3" id="KW-0804">Transcription</keyword>
<protein>
    <submittedName>
        <fullName evidence="5">GntR-family transcriptional regulator</fullName>
    </submittedName>
</protein>
<dbReference type="GO" id="GO:0003677">
    <property type="term" value="F:DNA binding"/>
    <property type="evidence" value="ECO:0007669"/>
    <property type="project" value="UniProtKB-KW"/>
</dbReference>
<keyword evidence="1" id="KW-0805">Transcription regulation</keyword>
<evidence type="ECO:0000256" key="1">
    <source>
        <dbReference type="ARBA" id="ARBA00023015"/>
    </source>
</evidence>
<dbReference type="Gene3D" id="1.10.10.10">
    <property type="entry name" value="Winged helix-like DNA-binding domain superfamily/Winged helix DNA-binding domain"/>
    <property type="match status" value="1"/>
</dbReference>
<dbReference type="PROSITE" id="PS50949">
    <property type="entry name" value="HTH_GNTR"/>
    <property type="match status" value="1"/>
</dbReference>
<proteinExistence type="predicted"/>
<dbReference type="InterPro" id="IPR008920">
    <property type="entry name" value="TF_FadR/GntR_C"/>
</dbReference>
<dbReference type="SUPFAM" id="SSF46785">
    <property type="entry name" value="Winged helix' DNA-binding domain"/>
    <property type="match status" value="1"/>
</dbReference>
<dbReference type="PANTHER" id="PTHR43537:SF53">
    <property type="entry name" value="HTH-TYPE TRANSCRIPTIONAL REPRESSOR NANR"/>
    <property type="match status" value="1"/>
</dbReference>
<dbReference type="SMART" id="SM00345">
    <property type="entry name" value="HTH_GNTR"/>
    <property type="match status" value="1"/>
</dbReference>
<keyword evidence="6" id="KW-1185">Reference proteome</keyword>
<dbReference type="PATRIC" id="fig|272560.6.peg.2407"/>
<gene>
    <name evidence="5" type="ordered locus">BPSL2121</name>
</gene>
<evidence type="ECO:0000256" key="3">
    <source>
        <dbReference type="ARBA" id="ARBA00023163"/>
    </source>
</evidence>
<dbReference type="Pfam" id="PF00392">
    <property type="entry name" value="GntR"/>
    <property type="match status" value="1"/>
</dbReference>
<dbReference type="InterPro" id="IPR036388">
    <property type="entry name" value="WH-like_DNA-bd_sf"/>
</dbReference>
<dbReference type="PANTHER" id="PTHR43537">
    <property type="entry name" value="TRANSCRIPTIONAL REGULATOR, GNTR FAMILY"/>
    <property type="match status" value="1"/>
</dbReference>
<evidence type="ECO:0000259" key="4">
    <source>
        <dbReference type="PROSITE" id="PS50949"/>
    </source>
</evidence>
<name>Q63T48_BURPS</name>
<dbReference type="Pfam" id="PF07729">
    <property type="entry name" value="FCD"/>
    <property type="match status" value="1"/>
</dbReference>
<feature type="domain" description="HTH gntR-type" evidence="4">
    <location>
        <begin position="13"/>
        <end position="80"/>
    </location>
</feature>
<accession>Q63T48</accession>
<dbReference type="InterPro" id="IPR036390">
    <property type="entry name" value="WH_DNA-bd_sf"/>
</dbReference>
<organism evidence="5 6">
    <name type="scientific">Burkholderia pseudomallei (strain K96243)</name>
    <dbReference type="NCBI Taxonomy" id="272560"/>
    <lineage>
        <taxon>Bacteria</taxon>
        <taxon>Pseudomonadati</taxon>
        <taxon>Pseudomonadota</taxon>
        <taxon>Betaproteobacteria</taxon>
        <taxon>Burkholderiales</taxon>
        <taxon>Burkholderiaceae</taxon>
        <taxon>Burkholderia</taxon>
        <taxon>pseudomallei group</taxon>
    </lineage>
</organism>
<dbReference type="AlphaFoldDB" id="Q63T48"/>
<dbReference type="GO" id="GO:0003700">
    <property type="term" value="F:DNA-binding transcription factor activity"/>
    <property type="evidence" value="ECO:0007669"/>
    <property type="project" value="InterPro"/>
</dbReference>
<keyword evidence="2" id="KW-0238">DNA-binding</keyword>
<evidence type="ECO:0000256" key="2">
    <source>
        <dbReference type="ARBA" id="ARBA00023125"/>
    </source>
</evidence>
<dbReference type="STRING" id="272560.BPSL2121"/>
<dbReference type="EMBL" id="BX571965">
    <property type="protein sequence ID" value="CAH36124.1"/>
    <property type="molecule type" value="Genomic_DNA"/>
</dbReference>
<dbReference type="KEGG" id="bps:BPSL2121"/>
<dbReference type="eggNOG" id="COG1802">
    <property type="taxonomic scope" value="Bacteria"/>
</dbReference>
<dbReference type="Gene3D" id="1.20.120.530">
    <property type="entry name" value="GntR ligand-binding domain-like"/>
    <property type="match status" value="1"/>
</dbReference>
<dbReference type="Proteomes" id="UP000000605">
    <property type="component" value="Chromosome 1"/>
</dbReference>
<sequence length="234" mass="25506">MRTMTKKDAAPTGASAESIAERIRTAILEHRLAPGTKLTEAQLCEVFGVKRGAIRQALALLATDRLVDLEPNRGAFVASPTLQDVHEVFEMRRIVELAVMERLATGPGAKRLKGVAAMIDKERHAFERRDFPAWIRLSGEFHTALAALTGNTVLRDCLGGLVARSTLMSALYESHGRSPCSFDDHAQILAALEAGDAKRAAQLMAHHLQHVELKMLDRPAQGAVDLREVFGDPG</sequence>
<dbReference type="SUPFAM" id="SSF48008">
    <property type="entry name" value="GntR ligand-binding domain-like"/>
    <property type="match status" value="1"/>
</dbReference>
<evidence type="ECO:0000313" key="5">
    <source>
        <dbReference type="EMBL" id="CAH36124.1"/>
    </source>
</evidence>
<evidence type="ECO:0000313" key="6">
    <source>
        <dbReference type="Proteomes" id="UP000000605"/>
    </source>
</evidence>
<dbReference type="SMART" id="SM00895">
    <property type="entry name" value="FCD"/>
    <property type="match status" value="1"/>
</dbReference>
<dbReference type="InterPro" id="IPR000524">
    <property type="entry name" value="Tscrpt_reg_HTH_GntR"/>
</dbReference>